<evidence type="ECO:0000313" key="2">
    <source>
        <dbReference type="Proteomes" id="UP001497700"/>
    </source>
</evidence>
<proteinExistence type="predicted"/>
<sequence>MAPSLLKTVGAAAAVLATQVAATSSSYQVTEVYNTTNFFDKFNFVTSADPNGGYVQYQSRSNAENLGIVKYTDGTAYVGVDYTKTDYDAAGAGRKSVRLESKNVYNHGLIIADFTHLPKPTCGSWPAFWFFGEPWPTKGEIDVYENWNDLTFNRHTAHVDAPSVIGDCKIVSDGMTSTIDSPNCYDFASGQAEYQGCSASKYSSTFGSSTGGVYAMEWTSDFLKIWEWSHLLAPSDVTLGQPSPNTLWGTPSFVIKKCDVEKAFKDMKMVLNIDFCAVAGQTDKWASCKASTGYDTCAKYVAKKAGDFSSVNFKVKDIKVYQLKDTQTSTTSSTISTSTLSTISTSTSSATLSTSSSASVTSSSSISSSIASSITSSISSSISITSSYATSSSTSSHVFTNSSSAVSSTVTSSALYSATSSTVSDDDDDYCTDDGEETSSSYIVSPTVSVSATTTGSSSGAYITSAPVTSSYLSNSYVVSDSASEYPGELTTSTIYATSVYTVTSCAPTITNCPAGGSYVTTEVISIGVTVCPVTETGGSSPQPTTTVAVPEGYTTSTVKVTKTYTITSCAATVTNCPVGSLTTEVSTTTTLYPIENGGSPATSTGVGSTPAQSTAVVAIDTPGQSTGVATKPETEGTAATTPEYVATTTYVATPEATSGSSETDVLVTATVVPVTSAVYTGYYPTNANATLATSVATSAGVAASSSAGGAAATTGCTGSGCGVVEVSGGVKAGASLALVGVAVFALVAM</sequence>
<dbReference type="EMBL" id="MU393448">
    <property type="protein sequence ID" value="KAI4867324.1"/>
    <property type="molecule type" value="Genomic_DNA"/>
</dbReference>
<dbReference type="Proteomes" id="UP001497700">
    <property type="component" value="Unassembled WGS sequence"/>
</dbReference>
<organism evidence="1 2">
    <name type="scientific">Hypoxylon rubiginosum</name>
    <dbReference type="NCBI Taxonomy" id="110542"/>
    <lineage>
        <taxon>Eukaryota</taxon>
        <taxon>Fungi</taxon>
        <taxon>Dikarya</taxon>
        <taxon>Ascomycota</taxon>
        <taxon>Pezizomycotina</taxon>
        <taxon>Sordariomycetes</taxon>
        <taxon>Xylariomycetidae</taxon>
        <taxon>Xylariales</taxon>
        <taxon>Hypoxylaceae</taxon>
        <taxon>Hypoxylon</taxon>
    </lineage>
</organism>
<evidence type="ECO:0000313" key="1">
    <source>
        <dbReference type="EMBL" id="KAI4867324.1"/>
    </source>
</evidence>
<comment type="caution">
    <text evidence="1">The sequence shown here is derived from an EMBL/GenBank/DDBJ whole genome shotgun (WGS) entry which is preliminary data.</text>
</comment>
<gene>
    <name evidence="1" type="ORF">F4820DRAFT_413853</name>
</gene>
<protein>
    <submittedName>
        <fullName evidence="1">Glycoside hydrolase family 16 protein</fullName>
    </submittedName>
</protein>
<name>A0ACB9Z6C2_9PEZI</name>
<keyword evidence="1" id="KW-0378">Hydrolase</keyword>
<reference evidence="1 2" key="1">
    <citation type="journal article" date="2022" name="New Phytol.">
        <title>Ecological generalism drives hyperdiversity of secondary metabolite gene clusters in xylarialean endophytes.</title>
        <authorList>
            <person name="Franco M.E.E."/>
            <person name="Wisecaver J.H."/>
            <person name="Arnold A.E."/>
            <person name="Ju Y.M."/>
            <person name="Slot J.C."/>
            <person name="Ahrendt S."/>
            <person name="Moore L.P."/>
            <person name="Eastman K.E."/>
            <person name="Scott K."/>
            <person name="Konkel Z."/>
            <person name="Mondo S.J."/>
            <person name="Kuo A."/>
            <person name="Hayes R.D."/>
            <person name="Haridas S."/>
            <person name="Andreopoulos B."/>
            <person name="Riley R."/>
            <person name="LaButti K."/>
            <person name="Pangilinan J."/>
            <person name="Lipzen A."/>
            <person name="Amirebrahimi M."/>
            <person name="Yan J."/>
            <person name="Adam C."/>
            <person name="Keymanesh K."/>
            <person name="Ng V."/>
            <person name="Louie K."/>
            <person name="Northen T."/>
            <person name="Drula E."/>
            <person name="Henrissat B."/>
            <person name="Hsieh H.M."/>
            <person name="Youens-Clark K."/>
            <person name="Lutzoni F."/>
            <person name="Miadlikowska J."/>
            <person name="Eastwood D.C."/>
            <person name="Hamelin R.C."/>
            <person name="Grigoriev I.V."/>
            <person name="U'Ren J.M."/>
        </authorList>
    </citation>
    <scope>NUCLEOTIDE SEQUENCE [LARGE SCALE GENOMIC DNA]</scope>
    <source>
        <strain evidence="1 2">CBS 119005</strain>
    </source>
</reference>
<accession>A0ACB9Z6C2</accession>
<keyword evidence="2" id="KW-1185">Reference proteome</keyword>